<keyword evidence="2" id="KW-1185">Reference proteome</keyword>
<evidence type="ECO:0000313" key="2">
    <source>
        <dbReference type="Proteomes" id="UP001143543"/>
    </source>
</evidence>
<sequence length="373" mass="42034">MAVIIYKQPEGTLLPAYNNAIIEFGSDTAMAARALVKVGTFTFELTPNQGVFYINLKDVITLLFNQNAFADTVSVPVPSTFLYPDANLYLEQEVILEVILYDGQVETFTQTFSFVKAVAQQLLPLFTQNNLLRVLVPSDSSTKQVTYFEGLPMDVALYSNSVRTVQLTHVATGTTVSVNILKGVNRLFLSNGETGQGFEAQMPLFVGLNEITITVDTTHSSSLFITKRETDCGVYLKWLNASGGWSYWRFHKYYEESLKTSDLDTINNDFFNLEEAQSGQLSRGKETERSLKLSSGFLNKEEKLLVSELFAAPKVYYYHQEPMQPFALTDWKEVNVKSGSYAVNNTRLQKVEFRPVIELPMQYAQTYAGRSIF</sequence>
<proteinExistence type="predicted"/>
<organism evidence="1 2">
    <name type="scientific">Neptunitalea lumnitzerae</name>
    <dbReference type="NCBI Taxonomy" id="2965509"/>
    <lineage>
        <taxon>Bacteria</taxon>
        <taxon>Pseudomonadati</taxon>
        <taxon>Bacteroidota</taxon>
        <taxon>Flavobacteriia</taxon>
        <taxon>Flavobacteriales</taxon>
        <taxon>Flavobacteriaceae</taxon>
        <taxon>Neptunitalea</taxon>
    </lineage>
</organism>
<protein>
    <submittedName>
        <fullName evidence="1">Uncharacterized protein</fullName>
    </submittedName>
</protein>
<dbReference type="EMBL" id="BRVO01000001">
    <property type="protein sequence ID" value="GLB47767.1"/>
    <property type="molecule type" value="Genomic_DNA"/>
</dbReference>
<evidence type="ECO:0000313" key="1">
    <source>
        <dbReference type="EMBL" id="GLB47767.1"/>
    </source>
</evidence>
<comment type="caution">
    <text evidence="1">The sequence shown here is derived from an EMBL/GenBank/DDBJ whole genome shotgun (WGS) entry which is preliminary data.</text>
</comment>
<accession>A0ABQ5MEJ3</accession>
<dbReference type="Proteomes" id="UP001143543">
    <property type="component" value="Unassembled WGS sequence"/>
</dbReference>
<reference evidence="1" key="1">
    <citation type="submission" date="2022-07" db="EMBL/GenBank/DDBJ databases">
        <title>Taxonomy of Novel Oxalotrophic and Methylotrophic Bacteria.</title>
        <authorList>
            <person name="Sahin N."/>
            <person name="Tani A."/>
        </authorList>
    </citation>
    <scope>NUCLEOTIDE SEQUENCE</scope>
    <source>
        <strain evidence="1">Y10</strain>
    </source>
</reference>
<gene>
    <name evidence="1" type="ORF">Y10_01350</name>
</gene>
<dbReference type="RefSeq" id="WP_281763433.1">
    <property type="nucleotide sequence ID" value="NZ_BRVO01000001.1"/>
</dbReference>
<name>A0ABQ5MEJ3_9FLAO</name>